<dbReference type="Ensembl" id="ENSENLT00000032333.1">
    <property type="protein sequence ID" value="ENSENLP00000031427.1"/>
    <property type="gene ID" value="ENSENLG00000013900.1"/>
</dbReference>
<dbReference type="InterPro" id="IPR016186">
    <property type="entry name" value="C-type_lectin-like/link_sf"/>
</dbReference>
<reference evidence="4" key="3">
    <citation type="submission" date="2025-09" db="UniProtKB">
        <authorList>
            <consortium name="Ensembl"/>
        </authorList>
    </citation>
    <scope>IDENTIFICATION</scope>
</reference>
<dbReference type="SUPFAM" id="SSF56436">
    <property type="entry name" value="C-type lectin-like"/>
    <property type="match status" value="1"/>
</dbReference>
<organism evidence="4 5">
    <name type="scientific">Echeneis naucrates</name>
    <name type="common">Live sharksucker</name>
    <dbReference type="NCBI Taxonomy" id="173247"/>
    <lineage>
        <taxon>Eukaryota</taxon>
        <taxon>Metazoa</taxon>
        <taxon>Chordata</taxon>
        <taxon>Craniata</taxon>
        <taxon>Vertebrata</taxon>
        <taxon>Euteleostomi</taxon>
        <taxon>Actinopterygii</taxon>
        <taxon>Neopterygii</taxon>
        <taxon>Teleostei</taxon>
        <taxon>Neoteleostei</taxon>
        <taxon>Acanthomorphata</taxon>
        <taxon>Carangaria</taxon>
        <taxon>Carangiformes</taxon>
        <taxon>Echeneidae</taxon>
        <taxon>Echeneis</taxon>
    </lineage>
</organism>
<sequence>QHSVVTVLFKWGIFFLLFGFFASMNQNAAPDLTFTTGRLHFPKGPPNSLALTTWAWTYHYSDTPLPWDEARQYCQKMYTDMVIIQNQDENDYLLGFLPEKRGRLYYWIGITKHPKNDTWYWVGNNSTWVGNASWAANEPNHDTDFCVELYVRPGKDHGKWNDENCSNKKYAVCFTGM</sequence>
<evidence type="ECO:0000259" key="3">
    <source>
        <dbReference type="PROSITE" id="PS50041"/>
    </source>
</evidence>
<dbReference type="Pfam" id="PF00059">
    <property type="entry name" value="Lectin_C"/>
    <property type="match status" value="1"/>
</dbReference>
<dbReference type="OMA" id="TMAREWC"/>
<accession>A0A665VJI4</accession>
<keyword evidence="2" id="KW-0812">Transmembrane</keyword>
<dbReference type="AlphaFoldDB" id="A0A665VJI4"/>
<dbReference type="Gene3D" id="3.10.100.10">
    <property type="entry name" value="Mannose-Binding Protein A, subunit A"/>
    <property type="match status" value="1"/>
</dbReference>
<name>A0A665VJI4_ECHNA</name>
<dbReference type="Proteomes" id="UP000472264">
    <property type="component" value="Chromosome 4"/>
</dbReference>
<dbReference type="PANTHER" id="PTHR45784">
    <property type="entry name" value="C-TYPE LECTIN DOMAIN FAMILY 20 MEMBER A-RELATED"/>
    <property type="match status" value="1"/>
</dbReference>
<keyword evidence="2" id="KW-1133">Transmembrane helix</keyword>
<reference evidence="4" key="1">
    <citation type="submission" date="2021-04" db="EMBL/GenBank/DDBJ databases">
        <authorList>
            <consortium name="Wellcome Sanger Institute Data Sharing"/>
        </authorList>
    </citation>
    <scope>NUCLEOTIDE SEQUENCE [LARGE SCALE GENOMIC DNA]</scope>
</reference>
<evidence type="ECO:0000256" key="2">
    <source>
        <dbReference type="SAM" id="Phobius"/>
    </source>
</evidence>
<evidence type="ECO:0000313" key="4">
    <source>
        <dbReference type="Ensembl" id="ENSENLP00000031427.1"/>
    </source>
</evidence>
<feature type="domain" description="C-type lectin" evidence="3">
    <location>
        <begin position="53"/>
        <end position="174"/>
    </location>
</feature>
<reference evidence="4" key="2">
    <citation type="submission" date="2025-08" db="UniProtKB">
        <authorList>
            <consortium name="Ensembl"/>
        </authorList>
    </citation>
    <scope>IDENTIFICATION</scope>
</reference>
<dbReference type="PROSITE" id="PS00615">
    <property type="entry name" value="C_TYPE_LECTIN_1"/>
    <property type="match status" value="1"/>
</dbReference>
<proteinExistence type="predicted"/>
<keyword evidence="1" id="KW-1015">Disulfide bond</keyword>
<keyword evidence="2" id="KW-0472">Membrane</keyword>
<dbReference type="InterPro" id="IPR018378">
    <property type="entry name" value="C-type_lectin_CS"/>
</dbReference>
<dbReference type="InParanoid" id="A0A665VJI4"/>
<evidence type="ECO:0000256" key="1">
    <source>
        <dbReference type="ARBA" id="ARBA00023157"/>
    </source>
</evidence>
<protein>
    <recommendedName>
        <fullName evidence="3">C-type lectin domain-containing protein</fullName>
    </recommendedName>
</protein>
<evidence type="ECO:0000313" key="5">
    <source>
        <dbReference type="Proteomes" id="UP000472264"/>
    </source>
</evidence>
<keyword evidence="5" id="KW-1185">Reference proteome</keyword>
<dbReference type="PROSITE" id="PS50041">
    <property type="entry name" value="C_TYPE_LECTIN_2"/>
    <property type="match status" value="1"/>
</dbReference>
<dbReference type="InterPro" id="IPR001304">
    <property type="entry name" value="C-type_lectin-like"/>
</dbReference>
<feature type="transmembrane region" description="Helical" evidence="2">
    <location>
        <begin position="7"/>
        <end position="24"/>
    </location>
</feature>
<dbReference type="SMART" id="SM00034">
    <property type="entry name" value="CLECT"/>
    <property type="match status" value="1"/>
</dbReference>
<dbReference type="PANTHER" id="PTHR45784:SF3">
    <property type="entry name" value="C-TYPE LECTIN DOMAIN FAMILY 4 MEMBER K-LIKE-RELATED"/>
    <property type="match status" value="1"/>
</dbReference>
<dbReference type="InterPro" id="IPR016187">
    <property type="entry name" value="CTDL_fold"/>
</dbReference>